<name>A0A7V8NVI0_9BACT</name>
<reference evidence="2" key="1">
    <citation type="submission" date="2020-06" db="EMBL/GenBank/DDBJ databases">
        <title>Legume-microbial interactions unlock mineral nutrients during tropical forest succession.</title>
        <authorList>
            <person name="Epihov D.Z."/>
        </authorList>
    </citation>
    <scope>NUCLEOTIDE SEQUENCE [LARGE SCALE GENOMIC DNA]</scope>
    <source>
        <strain evidence="2">Pan2503</strain>
    </source>
</reference>
<keyword evidence="3" id="KW-1185">Reference proteome</keyword>
<comment type="caution">
    <text evidence="2">The sequence shown here is derived from an EMBL/GenBank/DDBJ whole genome shotgun (WGS) entry which is preliminary data.</text>
</comment>
<proteinExistence type="predicted"/>
<dbReference type="Proteomes" id="UP000567293">
    <property type="component" value="Unassembled WGS sequence"/>
</dbReference>
<evidence type="ECO:0000313" key="2">
    <source>
        <dbReference type="EMBL" id="MBA0088182.1"/>
    </source>
</evidence>
<organism evidence="2 3">
    <name type="scientific">Candidatus Acidiferrum panamense</name>
    <dbReference type="NCBI Taxonomy" id="2741543"/>
    <lineage>
        <taxon>Bacteria</taxon>
        <taxon>Pseudomonadati</taxon>
        <taxon>Acidobacteriota</taxon>
        <taxon>Terriglobia</taxon>
        <taxon>Candidatus Acidiferrales</taxon>
        <taxon>Candidatus Acidiferrum</taxon>
    </lineage>
</organism>
<accession>A0A7V8NVI0</accession>
<gene>
    <name evidence="2" type="ORF">HRJ53_24620</name>
</gene>
<keyword evidence="1" id="KW-0732">Signal</keyword>
<sequence length="141" mass="15501">MRHAFLKLLQALPFAALALQFGSSAPQAIAQEKKMAQANGVDNSKMGPYRALAQHIYGDFQKGDVAGAAAMGRVLERLWDKAEDYGGDTALSKTNHKLFEEIDKAMDEFLTPLWEAKTKPPDSAKVKAAYNAYLEKLKLAD</sequence>
<protein>
    <submittedName>
        <fullName evidence="2">Uncharacterized protein</fullName>
    </submittedName>
</protein>
<feature type="signal peptide" evidence="1">
    <location>
        <begin position="1"/>
        <end position="30"/>
    </location>
</feature>
<evidence type="ECO:0000313" key="3">
    <source>
        <dbReference type="Proteomes" id="UP000567293"/>
    </source>
</evidence>
<dbReference type="AlphaFoldDB" id="A0A7V8NVI0"/>
<feature type="chain" id="PRO_5031238873" evidence="1">
    <location>
        <begin position="31"/>
        <end position="141"/>
    </location>
</feature>
<evidence type="ECO:0000256" key="1">
    <source>
        <dbReference type="SAM" id="SignalP"/>
    </source>
</evidence>
<dbReference type="EMBL" id="JACDQQ010002381">
    <property type="protein sequence ID" value="MBA0088182.1"/>
    <property type="molecule type" value="Genomic_DNA"/>
</dbReference>